<reference evidence="1" key="1">
    <citation type="submission" date="2019-12" db="EMBL/GenBank/DDBJ databases">
        <title>Genome sequencing and annotation of Brassica cretica.</title>
        <authorList>
            <person name="Studholme D.J."/>
            <person name="Sarris P.F."/>
        </authorList>
    </citation>
    <scope>NUCLEOTIDE SEQUENCE</scope>
    <source>
        <strain evidence="1">PFS-102/07</strain>
        <tissue evidence="1">Leaf</tissue>
    </source>
</reference>
<dbReference type="EMBL" id="QGKY02001015">
    <property type="protein sequence ID" value="KAF2571503.1"/>
    <property type="molecule type" value="Genomic_DNA"/>
</dbReference>
<comment type="caution">
    <text evidence="1">The sequence shown here is derived from an EMBL/GenBank/DDBJ whole genome shotgun (WGS) entry which is preliminary data.</text>
</comment>
<dbReference type="AlphaFoldDB" id="A0A8S9IQ21"/>
<name>A0A8S9IQ21_BRACR</name>
<protein>
    <submittedName>
        <fullName evidence="1">Uncharacterized protein</fullName>
    </submittedName>
</protein>
<gene>
    <name evidence="1" type="ORF">F2Q70_00002825</name>
</gene>
<evidence type="ECO:0000313" key="1">
    <source>
        <dbReference type="EMBL" id="KAF2571503.1"/>
    </source>
</evidence>
<sequence>MLGKENFLGISIGDLIRERSIGVGVGVALLDGGELPPGISLPWTAWGRAYRRTSGEGLSILGLFSRRCVSSRRCSWEVCACPGVGCFQSRHRANLSPESTLLAACHVKGLVLISEGKILRFELAELLGALLQLLGVFVELFLQDLEFQGKLGIGLLPSSMQPGYLTLQFVDLPLEFGFSLGSFG</sequence>
<accession>A0A8S9IQ21</accession>
<organism evidence="1">
    <name type="scientific">Brassica cretica</name>
    <name type="common">Mustard</name>
    <dbReference type="NCBI Taxonomy" id="69181"/>
    <lineage>
        <taxon>Eukaryota</taxon>
        <taxon>Viridiplantae</taxon>
        <taxon>Streptophyta</taxon>
        <taxon>Embryophyta</taxon>
        <taxon>Tracheophyta</taxon>
        <taxon>Spermatophyta</taxon>
        <taxon>Magnoliopsida</taxon>
        <taxon>eudicotyledons</taxon>
        <taxon>Gunneridae</taxon>
        <taxon>Pentapetalae</taxon>
        <taxon>rosids</taxon>
        <taxon>malvids</taxon>
        <taxon>Brassicales</taxon>
        <taxon>Brassicaceae</taxon>
        <taxon>Brassiceae</taxon>
        <taxon>Brassica</taxon>
    </lineage>
</organism>
<proteinExistence type="predicted"/>